<evidence type="ECO:0008006" key="3">
    <source>
        <dbReference type="Google" id="ProtNLM"/>
    </source>
</evidence>
<organism evidence="1 2">
    <name type="scientific">Luminiphilus syltensis NOR5-1B</name>
    <dbReference type="NCBI Taxonomy" id="565045"/>
    <lineage>
        <taxon>Bacteria</taxon>
        <taxon>Pseudomonadati</taxon>
        <taxon>Pseudomonadota</taxon>
        <taxon>Gammaproteobacteria</taxon>
        <taxon>Cellvibrionales</taxon>
        <taxon>Halieaceae</taxon>
        <taxon>Luminiphilus</taxon>
    </lineage>
</organism>
<dbReference type="RefSeq" id="WP_009020223.1">
    <property type="nucleotide sequence ID" value="NZ_DS999411.1"/>
</dbReference>
<sequence>MTSHAVIQRWHEIVAAKDPSKLHDWLAEDCCFWSPVIHTPQQGRAITMFYLSAAFGVLGPKLRYVREWVGPSDAVLEFETQVDDVIVNGVDMIHWNEAGLVTEFKVMIRPLKAIGVVQEKMATMLAQSRELSGVG</sequence>
<name>B8KSA2_9GAMM</name>
<proteinExistence type="predicted"/>
<dbReference type="STRING" id="565045.NOR51B_1423"/>
<dbReference type="HOGENOM" id="CLU_119884_0_0_6"/>
<keyword evidence="2" id="KW-1185">Reference proteome</keyword>
<dbReference type="eggNOG" id="COG3631">
    <property type="taxonomic scope" value="Bacteria"/>
</dbReference>
<dbReference type="AlphaFoldDB" id="B8KSA2"/>
<evidence type="ECO:0000313" key="1">
    <source>
        <dbReference type="EMBL" id="EED35477.1"/>
    </source>
</evidence>
<dbReference type="InterPro" id="IPR032710">
    <property type="entry name" value="NTF2-like_dom_sf"/>
</dbReference>
<protein>
    <recommendedName>
        <fullName evidence="3">SnoaL-like domain-containing protein</fullName>
    </recommendedName>
</protein>
<dbReference type="Gene3D" id="3.10.450.50">
    <property type="match status" value="1"/>
</dbReference>
<reference evidence="2" key="1">
    <citation type="journal article" date="2013" name="BMC Microbiol.">
        <title>Taxonomy and evolution of bacteriochlorophyll a-containing members of the OM60/NOR5 clade of marine gammaproteobacteria: description of Luminiphilus syltensis gen. nov., sp. nov., reclassification of Haliea rubra as Pseudohaliea rubra gen. nov., comb. nov., and emendation of Chromatocurvus halotolerans.</title>
        <authorList>
            <person name="Spring S."/>
            <person name="Riedel T."/>
            <person name="Sproer C."/>
            <person name="Yan S."/>
            <person name="Harder J."/>
            <person name="Fuchs B.M."/>
        </authorList>
    </citation>
    <scope>NUCLEOTIDE SEQUENCE [LARGE SCALE GENOMIC DNA]</scope>
    <source>
        <strain evidence="2">NOR51-B</strain>
    </source>
</reference>
<dbReference type="EMBL" id="DS999411">
    <property type="protein sequence ID" value="EED35477.1"/>
    <property type="molecule type" value="Genomic_DNA"/>
</dbReference>
<dbReference type="SUPFAM" id="SSF54427">
    <property type="entry name" value="NTF2-like"/>
    <property type="match status" value="1"/>
</dbReference>
<accession>B8KSA2</accession>
<dbReference type="Proteomes" id="UP000004699">
    <property type="component" value="Unassembled WGS sequence"/>
</dbReference>
<gene>
    <name evidence="1" type="ORF">NOR51B_1423</name>
</gene>
<evidence type="ECO:0000313" key="2">
    <source>
        <dbReference type="Proteomes" id="UP000004699"/>
    </source>
</evidence>